<comment type="caution">
    <text evidence="2">The sequence shown here is derived from an EMBL/GenBank/DDBJ whole genome shotgun (WGS) entry which is preliminary data.</text>
</comment>
<dbReference type="Gene3D" id="3.40.50.150">
    <property type="entry name" value="Vaccinia Virus protein VP39"/>
    <property type="match status" value="1"/>
</dbReference>
<keyword evidence="3" id="KW-1185">Reference proteome</keyword>
<organism evidence="2 3">
    <name type="scientific">Sporosarcina thermotolerans</name>
    <dbReference type="NCBI Taxonomy" id="633404"/>
    <lineage>
        <taxon>Bacteria</taxon>
        <taxon>Bacillati</taxon>
        <taxon>Bacillota</taxon>
        <taxon>Bacilli</taxon>
        <taxon>Bacillales</taxon>
        <taxon>Caryophanaceae</taxon>
        <taxon>Sporosarcina</taxon>
    </lineage>
</organism>
<dbReference type="Proteomes" id="UP001271648">
    <property type="component" value="Unassembled WGS sequence"/>
</dbReference>
<dbReference type="SUPFAM" id="SSF53335">
    <property type="entry name" value="S-adenosyl-L-methionine-dependent methyltransferases"/>
    <property type="match status" value="1"/>
</dbReference>
<dbReference type="InterPro" id="IPR029063">
    <property type="entry name" value="SAM-dependent_MTases_sf"/>
</dbReference>
<evidence type="ECO:0000313" key="3">
    <source>
        <dbReference type="Proteomes" id="UP001271648"/>
    </source>
</evidence>
<accession>A0AAW9A8X9</accession>
<dbReference type="InterPro" id="IPR041698">
    <property type="entry name" value="Methyltransf_25"/>
</dbReference>
<evidence type="ECO:0000259" key="1">
    <source>
        <dbReference type="Pfam" id="PF13649"/>
    </source>
</evidence>
<evidence type="ECO:0000313" key="2">
    <source>
        <dbReference type="EMBL" id="MDW0117509.1"/>
    </source>
</evidence>
<keyword evidence="2" id="KW-0808">Transferase</keyword>
<dbReference type="GO" id="GO:0008168">
    <property type="term" value="F:methyltransferase activity"/>
    <property type="evidence" value="ECO:0007669"/>
    <property type="project" value="UniProtKB-KW"/>
</dbReference>
<gene>
    <name evidence="2" type="ORF">QTL97_11225</name>
</gene>
<sequence length="249" mass="28371">MTTNQWVIPFYQKQFEWLQDIEDEMTGYMQKEADTIEEQIGVKFKSMLDIGAGIGSIARTLDARGIAMTTLELVPELVEAAKRRSSKTIDIHLGDFYTHEFAKQFDVVSYFDGFGIGSDDDQLTLLKRMKNWVTDDGTIIIDIYNPNYWRNIAAGKAMKIDVAERIYSFDEVGCRMVDSWWHKEKPDEIVTQSLRCYTIDEISTMCNKAGLTIIGIFPGGAMDFDNGAYVETATLSTCLSYRIKLKKNL</sequence>
<dbReference type="CDD" id="cd02440">
    <property type="entry name" value="AdoMet_MTases"/>
    <property type="match status" value="1"/>
</dbReference>
<dbReference type="EMBL" id="JAUBDJ010000006">
    <property type="protein sequence ID" value="MDW0117509.1"/>
    <property type="molecule type" value="Genomic_DNA"/>
</dbReference>
<proteinExistence type="predicted"/>
<dbReference type="RefSeq" id="WP_283734385.1">
    <property type="nucleotide sequence ID" value="NZ_CP125968.1"/>
</dbReference>
<dbReference type="Pfam" id="PF13649">
    <property type="entry name" value="Methyltransf_25"/>
    <property type="match status" value="1"/>
</dbReference>
<feature type="domain" description="Methyltransferase" evidence="1">
    <location>
        <begin position="48"/>
        <end position="137"/>
    </location>
</feature>
<dbReference type="GO" id="GO:0032259">
    <property type="term" value="P:methylation"/>
    <property type="evidence" value="ECO:0007669"/>
    <property type="project" value="UniProtKB-KW"/>
</dbReference>
<dbReference type="EC" id="2.1.1.-" evidence="2"/>
<name>A0AAW9A8X9_9BACL</name>
<reference evidence="2 3" key="1">
    <citation type="submission" date="2023-06" db="EMBL/GenBank/DDBJ databases">
        <title>Sporosarcina sp. nov., isolated from Korean traditional fermented seafood 'Jeotgal'.</title>
        <authorList>
            <person name="Yang A.I."/>
            <person name="Shin N.-R."/>
        </authorList>
    </citation>
    <scope>NUCLEOTIDE SEQUENCE [LARGE SCALE GENOMIC DNA]</scope>
    <source>
        <strain evidence="2 3">KCTC43456</strain>
    </source>
</reference>
<dbReference type="AlphaFoldDB" id="A0AAW9A8X9"/>
<protein>
    <submittedName>
        <fullName evidence="2">Class I SAM-dependent methyltransferase</fullName>
        <ecNumber evidence="2">2.1.1.-</ecNumber>
    </submittedName>
</protein>
<keyword evidence="2" id="KW-0489">Methyltransferase</keyword>